<feature type="non-terminal residue" evidence="2">
    <location>
        <position position="1"/>
    </location>
</feature>
<dbReference type="InterPro" id="IPR036179">
    <property type="entry name" value="Ig-like_dom_sf"/>
</dbReference>
<feature type="non-terminal residue" evidence="2">
    <location>
        <position position="140"/>
    </location>
</feature>
<dbReference type="InterPro" id="IPR013098">
    <property type="entry name" value="Ig_I-set"/>
</dbReference>
<gene>
    <name evidence="2" type="ORF">OKA104_LOCUS53155</name>
</gene>
<evidence type="ECO:0000259" key="1">
    <source>
        <dbReference type="Pfam" id="PF07679"/>
    </source>
</evidence>
<accession>A0A820R3N2</accession>
<dbReference type="Pfam" id="PF07679">
    <property type="entry name" value="I-set"/>
    <property type="match status" value="1"/>
</dbReference>
<dbReference type="Proteomes" id="UP000663881">
    <property type="component" value="Unassembled WGS sequence"/>
</dbReference>
<evidence type="ECO:0000313" key="2">
    <source>
        <dbReference type="EMBL" id="CAF4432445.1"/>
    </source>
</evidence>
<dbReference type="Gene3D" id="2.60.40.10">
    <property type="entry name" value="Immunoglobulins"/>
    <property type="match status" value="1"/>
</dbReference>
<evidence type="ECO:0000313" key="3">
    <source>
        <dbReference type="Proteomes" id="UP000663881"/>
    </source>
</evidence>
<dbReference type="InterPro" id="IPR013783">
    <property type="entry name" value="Ig-like_fold"/>
</dbReference>
<reference evidence="2" key="1">
    <citation type="submission" date="2021-02" db="EMBL/GenBank/DDBJ databases">
        <authorList>
            <person name="Nowell W R."/>
        </authorList>
    </citation>
    <scope>NUCLEOTIDE SEQUENCE</scope>
</reference>
<proteinExistence type="predicted"/>
<dbReference type="SUPFAM" id="SSF48726">
    <property type="entry name" value="Immunoglobulin"/>
    <property type="match status" value="1"/>
</dbReference>
<protein>
    <recommendedName>
        <fullName evidence="1">Immunoglobulin I-set domain-containing protein</fullName>
    </recommendedName>
</protein>
<feature type="domain" description="Immunoglobulin I-set" evidence="1">
    <location>
        <begin position="17"/>
        <end position="94"/>
    </location>
</feature>
<dbReference type="EMBL" id="CAJOAY010032468">
    <property type="protein sequence ID" value="CAF4432445.1"/>
    <property type="molecule type" value="Genomic_DNA"/>
</dbReference>
<organism evidence="2 3">
    <name type="scientific">Adineta steineri</name>
    <dbReference type="NCBI Taxonomy" id="433720"/>
    <lineage>
        <taxon>Eukaryota</taxon>
        <taxon>Metazoa</taxon>
        <taxon>Spiralia</taxon>
        <taxon>Gnathifera</taxon>
        <taxon>Rotifera</taxon>
        <taxon>Eurotatoria</taxon>
        <taxon>Bdelloidea</taxon>
        <taxon>Adinetida</taxon>
        <taxon>Adinetidae</taxon>
        <taxon>Adineta</taxon>
    </lineage>
</organism>
<name>A0A820R3N2_9BILA</name>
<comment type="caution">
    <text evidence="2">The sequence shown here is derived from an EMBL/GenBank/DDBJ whole genome shotgun (WGS) entry which is preliminary data.</text>
</comment>
<sequence>TIEITIKDDLRFTKELTPSNVNTIEGKEKELVFECETSKSTPVQWFHDQQKLSPTELKKHYQIESTKNNTAHKLRILQPVTSDTGLYRCVLPTNIETSSQCTIEPAGVDFQQKLTTPVHVEYMKSALLECELTRKPQNVV</sequence>
<dbReference type="AlphaFoldDB" id="A0A820R3N2"/>